<dbReference type="AlphaFoldDB" id="A0A0A2ME52"/>
<feature type="transmembrane region" description="Helical" evidence="1">
    <location>
        <begin position="91"/>
        <end position="113"/>
    </location>
</feature>
<keyword evidence="1" id="KW-1133">Transmembrane helix</keyword>
<comment type="caution">
    <text evidence="2">The sequence shown here is derived from an EMBL/GenBank/DDBJ whole genome shotgun (WGS) entry which is preliminary data.</text>
</comment>
<feature type="transmembrane region" description="Helical" evidence="1">
    <location>
        <begin position="60"/>
        <end position="82"/>
    </location>
</feature>
<evidence type="ECO:0000256" key="1">
    <source>
        <dbReference type="SAM" id="Phobius"/>
    </source>
</evidence>
<accession>A0A0A2ME52</accession>
<dbReference type="STRING" id="1121899.GCA_000430025_00887"/>
<keyword evidence="1" id="KW-0472">Membrane</keyword>
<organism evidence="2 3">
    <name type="scientific">Flavobacterium suncheonense GH29-5 = DSM 17707</name>
    <dbReference type="NCBI Taxonomy" id="1121899"/>
    <lineage>
        <taxon>Bacteria</taxon>
        <taxon>Pseudomonadati</taxon>
        <taxon>Bacteroidota</taxon>
        <taxon>Flavobacteriia</taxon>
        <taxon>Flavobacteriales</taxon>
        <taxon>Flavobacteriaceae</taxon>
        <taxon>Flavobacterium</taxon>
    </lineage>
</organism>
<reference evidence="2 3" key="1">
    <citation type="submission" date="2013-09" db="EMBL/GenBank/DDBJ databases">
        <authorList>
            <person name="Zeng Z."/>
            <person name="Chen C."/>
        </authorList>
    </citation>
    <scope>NUCLEOTIDE SEQUENCE [LARGE SCALE GENOMIC DNA]</scope>
    <source>
        <strain evidence="2 3">GH29-5</strain>
    </source>
</reference>
<dbReference type="OrthoDB" id="1069342at2"/>
<dbReference type="eggNOG" id="ENOG5031GXC">
    <property type="taxonomic scope" value="Bacteria"/>
</dbReference>
<keyword evidence="1" id="KW-0812">Transmembrane</keyword>
<evidence type="ECO:0000313" key="3">
    <source>
        <dbReference type="Proteomes" id="UP000030121"/>
    </source>
</evidence>
<protein>
    <submittedName>
        <fullName evidence="2">Uncharacterized protein</fullName>
    </submittedName>
</protein>
<keyword evidence="3" id="KW-1185">Reference proteome</keyword>
<dbReference type="EMBL" id="JRLW01000001">
    <property type="protein sequence ID" value="KGO90554.1"/>
    <property type="molecule type" value="Genomic_DNA"/>
</dbReference>
<proteinExistence type="predicted"/>
<dbReference type="Proteomes" id="UP000030121">
    <property type="component" value="Unassembled WGS sequence"/>
</dbReference>
<evidence type="ECO:0000313" key="2">
    <source>
        <dbReference type="EMBL" id="KGO90554.1"/>
    </source>
</evidence>
<sequence>MKKQLFFGSVVTVTFGSLIYVLFRSESLKMFNWLDAIACFEVTQSIRSNTLKVVEVIPDWVLYSLPDGLWLSSYVCLVLLIWKNKINKESAIWIFGMPVMAIMSEVGQFFRIIPGTFDWMDMIMYVLGTAFPLEFYRRTRTNNFK</sequence>
<name>A0A0A2ME52_9FLAO</name>
<feature type="transmembrane region" description="Helical" evidence="1">
    <location>
        <begin position="5"/>
        <end position="23"/>
    </location>
</feature>
<feature type="transmembrane region" description="Helical" evidence="1">
    <location>
        <begin position="119"/>
        <end position="136"/>
    </location>
</feature>
<gene>
    <name evidence="2" type="ORF">Q764_00060</name>
</gene>